<dbReference type="Pfam" id="PF12836">
    <property type="entry name" value="HHH_3"/>
    <property type="match status" value="1"/>
</dbReference>
<reference evidence="2" key="1">
    <citation type="submission" date="2022-07" db="EMBL/GenBank/DDBJ databases">
        <title>Phylogenomic reconstructions and comparative analyses of Kickxellomycotina fungi.</title>
        <authorList>
            <person name="Reynolds N.K."/>
            <person name="Stajich J.E."/>
            <person name="Barry K."/>
            <person name="Grigoriev I.V."/>
            <person name="Crous P."/>
            <person name="Smith M.E."/>
        </authorList>
    </citation>
    <scope>NUCLEOTIDE SEQUENCE</scope>
    <source>
        <strain evidence="2">BCRC 34381</strain>
    </source>
</reference>
<organism evidence="2 3">
    <name type="scientific">Coemansia biformis</name>
    <dbReference type="NCBI Taxonomy" id="1286918"/>
    <lineage>
        <taxon>Eukaryota</taxon>
        <taxon>Fungi</taxon>
        <taxon>Fungi incertae sedis</taxon>
        <taxon>Zoopagomycota</taxon>
        <taxon>Kickxellomycotina</taxon>
        <taxon>Kickxellomycetes</taxon>
        <taxon>Kickxellales</taxon>
        <taxon>Kickxellaceae</taxon>
        <taxon>Coemansia</taxon>
    </lineage>
</organism>
<proteinExistence type="predicted"/>
<name>A0A9W7XUR9_9FUNG</name>
<feature type="compositionally biased region" description="Polar residues" evidence="1">
    <location>
        <begin position="8"/>
        <end position="22"/>
    </location>
</feature>
<dbReference type="InterPro" id="IPR010994">
    <property type="entry name" value="RuvA_2-like"/>
</dbReference>
<dbReference type="SUPFAM" id="SSF47781">
    <property type="entry name" value="RuvA domain 2-like"/>
    <property type="match status" value="1"/>
</dbReference>
<comment type="caution">
    <text evidence="2">The sequence shown here is derived from an EMBL/GenBank/DDBJ whole genome shotgun (WGS) entry which is preliminary data.</text>
</comment>
<dbReference type="OrthoDB" id="5591765at2759"/>
<evidence type="ECO:0000313" key="3">
    <source>
        <dbReference type="Proteomes" id="UP001143981"/>
    </source>
</evidence>
<evidence type="ECO:0000256" key="1">
    <source>
        <dbReference type="SAM" id="MobiDB-lite"/>
    </source>
</evidence>
<protein>
    <submittedName>
        <fullName evidence="2">Uncharacterized protein</fullName>
    </submittedName>
</protein>
<accession>A0A9W7XUR9</accession>
<evidence type="ECO:0000313" key="2">
    <source>
        <dbReference type="EMBL" id="KAJ1718894.1"/>
    </source>
</evidence>
<dbReference type="AlphaFoldDB" id="A0A9W7XUR9"/>
<feature type="region of interest" description="Disordered" evidence="1">
    <location>
        <begin position="1"/>
        <end position="36"/>
    </location>
</feature>
<dbReference type="Gene3D" id="1.10.150.280">
    <property type="entry name" value="AF1531-like domain"/>
    <property type="match status" value="1"/>
</dbReference>
<dbReference type="Proteomes" id="UP001143981">
    <property type="component" value="Unassembled WGS sequence"/>
</dbReference>
<keyword evidence="3" id="KW-1185">Reference proteome</keyword>
<sequence>RRLAESTCVDQPSAEPTKSSAEPTKPRRVSAAEEEPLRTDGFNDISIASALQMINSAEVKKIMKLQGIGKRRAEQIQESVRANGPLKHVSELQSRLQFKNKLIMGILSTFA</sequence>
<feature type="non-terminal residue" evidence="2">
    <location>
        <position position="1"/>
    </location>
</feature>
<dbReference type="EMBL" id="JANBOI010003135">
    <property type="protein sequence ID" value="KAJ1718894.1"/>
    <property type="molecule type" value="Genomic_DNA"/>
</dbReference>
<gene>
    <name evidence="2" type="ORF">LPJ61_006436</name>
</gene>